<evidence type="ECO:0000256" key="4">
    <source>
        <dbReference type="ARBA" id="ARBA00022692"/>
    </source>
</evidence>
<dbReference type="InterPro" id="IPR026392">
    <property type="entry name" value="Exo/Archaeosortase_dom"/>
</dbReference>
<proteinExistence type="predicted"/>
<evidence type="ECO:0000256" key="3">
    <source>
        <dbReference type="ARBA" id="ARBA00022670"/>
    </source>
</evidence>
<evidence type="ECO:0000313" key="10">
    <source>
        <dbReference type="Proteomes" id="UP000600588"/>
    </source>
</evidence>
<name>A0A8J6Q2Z5_9FLAO</name>
<keyword evidence="4 8" id="KW-0812">Transmembrane</keyword>
<evidence type="ECO:0000256" key="8">
    <source>
        <dbReference type="SAM" id="Phobius"/>
    </source>
</evidence>
<comment type="subcellular location">
    <subcellularLocation>
        <location evidence="1">Cell membrane</location>
        <topology evidence="1">Multi-pass membrane protein</topology>
    </subcellularLocation>
</comment>
<evidence type="ECO:0000256" key="5">
    <source>
        <dbReference type="ARBA" id="ARBA00022801"/>
    </source>
</evidence>
<dbReference type="Proteomes" id="UP000600588">
    <property type="component" value="Unassembled WGS sequence"/>
</dbReference>
<keyword evidence="6 8" id="KW-1133">Transmembrane helix</keyword>
<keyword evidence="10" id="KW-1185">Reference proteome</keyword>
<protein>
    <submittedName>
        <fullName evidence="9">Exosortase family protein XrtF</fullName>
    </submittedName>
</protein>
<feature type="transmembrane region" description="Helical" evidence="8">
    <location>
        <begin position="88"/>
        <end position="110"/>
    </location>
</feature>
<dbReference type="NCBIfam" id="TIGR04178">
    <property type="entry name" value="exo_archaeo"/>
    <property type="match status" value="1"/>
</dbReference>
<gene>
    <name evidence="9" type="primary">xrtF</name>
    <name evidence="9" type="ORF">ICJ83_11960</name>
</gene>
<reference evidence="9 10" key="1">
    <citation type="submission" date="2020-09" db="EMBL/GenBank/DDBJ databases">
        <title>TT11 complete genome.</title>
        <authorList>
            <person name="Wu Z."/>
        </authorList>
    </citation>
    <scope>NUCLEOTIDE SEQUENCE [LARGE SCALE GENOMIC DNA]</scope>
    <source>
        <strain evidence="9 10">TT11</strain>
    </source>
</reference>
<evidence type="ECO:0000256" key="7">
    <source>
        <dbReference type="ARBA" id="ARBA00023136"/>
    </source>
</evidence>
<dbReference type="Pfam" id="PF09721">
    <property type="entry name" value="Exosortase_EpsH"/>
    <property type="match status" value="1"/>
</dbReference>
<feature type="transmembrane region" description="Helical" evidence="8">
    <location>
        <begin position="154"/>
        <end position="172"/>
    </location>
</feature>
<keyword evidence="7 8" id="KW-0472">Membrane</keyword>
<keyword evidence="2" id="KW-1003">Cell membrane</keyword>
<evidence type="ECO:0000256" key="6">
    <source>
        <dbReference type="ARBA" id="ARBA00022989"/>
    </source>
</evidence>
<keyword evidence="3" id="KW-0645">Protease</keyword>
<dbReference type="RefSeq" id="WP_188230640.1">
    <property type="nucleotide sequence ID" value="NZ_JACVXB010000005.1"/>
</dbReference>
<dbReference type="GO" id="GO:0008233">
    <property type="term" value="F:peptidase activity"/>
    <property type="evidence" value="ECO:0007669"/>
    <property type="project" value="UniProtKB-KW"/>
</dbReference>
<feature type="transmembrane region" description="Helical" evidence="8">
    <location>
        <begin position="117"/>
        <end position="142"/>
    </location>
</feature>
<evidence type="ECO:0000256" key="1">
    <source>
        <dbReference type="ARBA" id="ARBA00004651"/>
    </source>
</evidence>
<sequence>MKALFIKYRLVIRFIITFLFAYLILSMGYKFYLELSEGYLYYPDYLTYIVGEQSKDLLQVLGFQVNMLPHPNEPSIKVIINNQYVSRIIEGCNGFSVIILFVSFIAAFASDFKTTTLYAFIGSVFIYVINLFRIVLINIGLYHYPKYQSLLHEIIFPIIIYGMMFLLWMIWVNRFSKMKDNHA</sequence>
<keyword evidence="5" id="KW-0378">Hydrolase</keyword>
<dbReference type="InterPro" id="IPR019127">
    <property type="entry name" value="Exosortase"/>
</dbReference>
<evidence type="ECO:0000256" key="2">
    <source>
        <dbReference type="ARBA" id="ARBA00022475"/>
    </source>
</evidence>
<feature type="transmembrane region" description="Helical" evidence="8">
    <location>
        <begin position="12"/>
        <end position="32"/>
    </location>
</feature>
<comment type="caution">
    <text evidence="9">The sequence shown here is derived from an EMBL/GenBank/DDBJ whole genome shotgun (WGS) entry which is preliminary data.</text>
</comment>
<accession>A0A8J6Q2Z5</accession>
<dbReference type="GO" id="GO:0006508">
    <property type="term" value="P:proteolysis"/>
    <property type="evidence" value="ECO:0007669"/>
    <property type="project" value="UniProtKB-KW"/>
</dbReference>
<dbReference type="AlphaFoldDB" id="A0A8J6Q2Z5"/>
<dbReference type="GO" id="GO:0005886">
    <property type="term" value="C:plasma membrane"/>
    <property type="evidence" value="ECO:0007669"/>
    <property type="project" value="UniProtKB-SubCell"/>
</dbReference>
<organism evidence="9 10">
    <name type="scientific">Aestuariibaculum sediminum</name>
    <dbReference type="NCBI Taxonomy" id="2770637"/>
    <lineage>
        <taxon>Bacteria</taxon>
        <taxon>Pseudomonadati</taxon>
        <taxon>Bacteroidota</taxon>
        <taxon>Flavobacteriia</taxon>
        <taxon>Flavobacteriales</taxon>
        <taxon>Flavobacteriaceae</taxon>
    </lineage>
</organism>
<dbReference type="InterPro" id="IPR026323">
    <property type="entry name" value="Exosortase-related_prot_XrtF"/>
</dbReference>
<dbReference type="EMBL" id="JACVXB010000005">
    <property type="protein sequence ID" value="MBD0832849.1"/>
    <property type="molecule type" value="Genomic_DNA"/>
</dbReference>
<dbReference type="NCBIfam" id="TIGR04128">
    <property type="entry name" value="exoso_Fjoh_1448"/>
    <property type="match status" value="1"/>
</dbReference>
<evidence type="ECO:0000313" key="9">
    <source>
        <dbReference type="EMBL" id="MBD0832849.1"/>
    </source>
</evidence>